<dbReference type="Proteomes" id="UP000830375">
    <property type="component" value="Unassembled WGS sequence"/>
</dbReference>
<sequence>MVHENQNILSVYKGNQAISSDYSKTGYDRGHLNPSSFQCGEGRNATFTLTNAAPMKERFNQGHWNRCETKLRTYLINNLARDAYFATAFIVTGTVPDPNVRIPDRGTSEDSKRVTVPSHIWTAVCYKHHTDDTKSHSFGYIGTNQQEEPDIRLMSVSRLNNELMSHFRTNQPINIFADDCFGIKTKLAEVQAKIEFGSTGTCYNVAEDLKIDEEILFLNFMRSLMHDVLRKIKVSVSSDAVECLLKTENQKTAADGSLCLRVSESDYSCRCDTGKETKLCCSTPCLYMEKISGYRCYSDQKLIECSPPYSLITVNGERCKNDFPCATYYDDYYWGWTSYSPYYFSYKWDYCSPLLRSSKAKNGQHCHINHACAKYGKNKP</sequence>
<reference evidence="3 4" key="1">
    <citation type="submission" date="2022-01" db="EMBL/GenBank/DDBJ databases">
        <title>A high-quality chromosome-level genome assembly of rohu carp, Labeo rohita.</title>
        <authorList>
            <person name="Arick M.A. II"/>
            <person name="Hsu C.-Y."/>
            <person name="Magbanua Z."/>
            <person name="Pechanova O."/>
            <person name="Grover C."/>
            <person name="Miller E."/>
            <person name="Thrash A."/>
            <person name="Ezzel L."/>
            <person name="Alam S."/>
            <person name="Benzie J."/>
            <person name="Hamilton M."/>
            <person name="Karsi A."/>
            <person name="Lawrence M.L."/>
            <person name="Peterson D.G."/>
        </authorList>
    </citation>
    <scope>NUCLEOTIDE SEQUENCE [LARGE SCALE GENOMIC DNA]</scope>
    <source>
        <strain evidence="4">BAU-BD-2019</strain>
        <tissue evidence="3">Blood</tissue>
    </source>
</reference>
<dbReference type="InterPro" id="IPR044929">
    <property type="entry name" value="DNA/RNA_non-sp_Endonuclease_sf"/>
</dbReference>
<gene>
    <name evidence="3" type="ORF">H4Q32_018875</name>
</gene>
<dbReference type="SMART" id="SM00892">
    <property type="entry name" value="Endonuclease_NS"/>
    <property type="match status" value="1"/>
</dbReference>
<keyword evidence="4" id="KW-1185">Reference proteome</keyword>
<evidence type="ECO:0000313" key="3">
    <source>
        <dbReference type="EMBL" id="KAI2648706.1"/>
    </source>
</evidence>
<evidence type="ECO:0000313" key="4">
    <source>
        <dbReference type="Proteomes" id="UP000830375"/>
    </source>
</evidence>
<dbReference type="GO" id="GO:0004519">
    <property type="term" value="F:endonuclease activity"/>
    <property type="evidence" value="ECO:0007669"/>
    <property type="project" value="UniProtKB-KW"/>
</dbReference>
<protein>
    <submittedName>
        <fullName evidence="3">Endonuclease domain-containing 1 protein</fullName>
    </submittedName>
</protein>
<dbReference type="InterPro" id="IPR044925">
    <property type="entry name" value="His-Me_finger_sf"/>
</dbReference>
<dbReference type="Gene3D" id="3.40.570.10">
    <property type="entry name" value="Extracellular Endonuclease, subunit A"/>
    <property type="match status" value="1"/>
</dbReference>
<accession>A0ABQ8LET6</accession>
<name>A0ABQ8LET6_LABRO</name>
<evidence type="ECO:0000259" key="2">
    <source>
        <dbReference type="SMART" id="SM00892"/>
    </source>
</evidence>
<dbReference type="PANTHER" id="PTHR21472:SF21">
    <property type="entry name" value="ENDONUCLEASE DOMAIN-CONTAINING 1 PROTEIN-LIKE-RELATED"/>
    <property type="match status" value="1"/>
</dbReference>
<proteinExistence type="predicted"/>
<evidence type="ECO:0000259" key="1">
    <source>
        <dbReference type="SMART" id="SM00477"/>
    </source>
</evidence>
<dbReference type="SUPFAM" id="SSF54060">
    <property type="entry name" value="His-Me finger endonucleases"/>
    <property type="match status" value="1"/>
</dbReference>
<dbReference type="PANTHER" id="PTHR21472">
    <property type="entry name" value="ENDONUCLEASE DOMAIN-CONTAINING 1 PROTEIN ENDOD1"/>
    <property type="match status" value="1"/>
</dbReference>
<dbReference type="SMART" id="SM00477">
    <property type="entry name" value="NUC"/>
    <property type="match status" value="1"/>
</dbReference>
<comment type="caution">
    <text evidence="3">The sequence shown here is derived from an EMBL/GenBank/DDBJ whole genome shotgun (WGS) entry which is preliminary data.</text>
</comment>
<organism evidence="3 4">
    <name type="scientific">Labeo rohita</name>
    <name type="common">Indian major carp</name>
    <name type="synonym">Cyprinus rohita</name>
    <dbReference type="NCBI Taxonomy" id="84645"/>
    <lineage>
        <taxon>Eukaryota</taxon>
        <taxon>Metazoa</taxon>
        <taxon>Chordata</taxon>
        <taxon>Craniata</taxon>
        <taxon>Vertebrata</taxon>
        <taxon>Euteleostomi</taxon>
        <taxon>Actinopterygii</taxon>
        <taxon>Neopterygii</taxon>
        <taxon>Teleostei</taxon>
        <taxon>Ostariophysi</taxon>
        <taxon>Cypriniformes</taxon>
        <taxon>Cyprinidae</taxon>
        <taxon>Labeoninae</taxon>
        <taxon>Labeonini</taxon>
        <taxon>Labeo</taxon>
    </lineage>
</organism>
<dbReference type="InterPro" id="IPR001604">
    <property type="entry name" value="Endo_G_ENPP1-like_dom"/>
</dbReference>
<dbReference type="Pfam" id="PF01223">
    <property type="entry name" value="Endonuclease_NS"/>
    <property type="match status" value="1"/>
</dbReference>
<dbReference type="InterPro" id="IPR039015">
    <property type="entry name" value="ENDOD1"/>
</dbReference>
<keyword evidence="3" id="KW-0255">Endonuclease</keyword>
<dbReference type="InterPro" id="IPR020821">
    <property type="entry name" value="ENPP1-3/EXOG-like_nuc-like"/>
</dbReference>
<feature type="domain" description="DNA/RNA non-specific endonuclease/pyrophosphatase/phosphodiesterase" evidence="2">
    <location>
        <begin position="4"/>
        <end position="179"/>
    </location>
</feature>
<feature type="domain" description="ENPP1-3/EXOG-like endonuclease/phosphodiesterase" evidence="1">
    <location>
        <begin position="3"/>
        <end position="174"/>
    </location>
</feature>
<keyword evidence="3" id="KW-0378">Hydrolase</keyword>
<keyword evidence="3" id="KW-0540">Nuclease</keyword>
<dbReference type="EMBL" id="JACTAM010000025">
    <property type="protein sequence ID" value="KAI2648706.1"/>
    <property type="molecule type" value="Genomic_DNA"/>
</dbReference>